<keyword evidence="1" id="KW-0472">Membrane</keyword>
<dbReference type="OrthoDB" id="2974189at2"/>
<keyword evidence="3" id="KW-1185">Reference proteome</keyword>
<keyword evidence="1" id="KW-1133">Transmembrane helix</keyword>
<gene>
    <name evidence="2" type="ORF">N780_08780</name>
</gene>
<reference evidence="2 3" key="1">
    <citation type="submission" date="2013-08" db="EMBL/GenBank/DDBJ databases">
        <title>Genome of Pontibacillus chungwhensis.</title>
        <authorList>
            <person name="Wang Q."/>
            <person name="Wang G."/>
        </authorList>
    </citation>
    <scope>NUCLEOTIDE SEQUENCE [LARGE SCALE GENOMIC DNA]</scope>
    <source>
        <strain evidence="2 3">BH030062</strain>
    </source>
</reference>
<sequence length="166" mass="19814">MRKGVVEFLFNEKKYRLEKFLLLLLLYFATLYITTVFQVSLFVLFVLVFMLVLIMSLIKIMWYNKKEKKNTSVIDWIGTLLALIVLAASVFLYLQENKIENAVYEAIEDKVGDEDFTIDYFERIEKNENAYLVHYTIGGENTEYWGWYDWQDGELIHNFTRTIENN</sequence>
<dbReference type="Proteomes" id="UP000030153">
    <property type="component" value="Unassembled WGS sequence"/>
</dbReference>
<keyword evidence="1" id="KW-0812">Transmembrane</keyword>
<feature type="transmembrane region" description="Helical" evidence="1">
    <location>
        <begin position="43"/>
        <end position="62"/>
    </location>
</feature>
<feature type="transmembrane region" description="Helical" evidence="1">
    <location>
        <begin position="74"/>
        <end position="94"/>
    </location>
</feature>
<comment type="caution">
    <text evidence="2">The sequence shown here is derived from an EMBL/GenBank/DDBJ whole genome shotgun (WGS) entry which is preliminary data.</text>
</comment>
<dbReference type="STRING" id="1385513.N780_08780"/>
<dbReference type="RefSeq" id="WP_036783718.1">
    <property type="nucleotide sequence ID" value="NZ_AVBG01000007.1"/>
</dbReference>
<organism evidence="2 3">
    <name type="scientific">Pontibacillus chungwhensis BH030062</name>
    <dbReference type="NCBI Taxonomy" id="1385513"/>
    <lineage>
        <taxon>Bacteria</taxon>
        <taxon>Bacillati</taxon>
        <taxon>Bacillota</taxon>
        <taxon>Bacilli</taxon>
        <taxon>Bacillales</taxon>
        <taxon>Bacillaceae</taxon>
        <taxon>Pontibacillus</taxon>
    </lineage>
</organism>
<evidence type="ECO:0000256" key="1">
    <source>
        <dbReference type="SAM" id="Phobius"/>
    </source>
</evidence>
<protein>
    <submittedName>
        <fullName evidence="2">Uncharacterized protein</fullName>
    </submittedName>
</protein>
<feature type="transmembrane region" description="Helical" evidence="1">
    <location>
        <begin position="20"/>
        <end position="37"/>
    </location>
</feature>
<dbReference type="eggNOG" id="ENOG5034AZY">
    <property type="taxonomic scope" value="Bacteria"/>
</dbReference>
<evidence type="ECO:0000313" key="3">
    <source>
        <dbReference type="Proteomes" id="UP000030153"/>
    </source>
</evidence>
<evidence type="ECO:0000313" key="2">
    <source>
        <dbReference type="EMBL" id="KGP91336.1"/>
    </source>
</evidence>
<proteinExistence type="predicted"/>
<accession>A0A0A2UXX9</accession>
<dbReference type="AlphaFoldDB" id="A0A0A2UXX9"/>
<name>A0A0A2UXX9_9BACI</name>
<dbReference type="EMBL" id="AVBG01000007">
    <property type="protein sequence ID" value="KGP91336.1"/>
    <property type="molecule type" value="Genomic_DNA"/>
</dbReference>